<dbReference type="GO" id="GO:0005829">
    <property type="term" value="C:cytosol"/>
    <property type="evidence" value="ECO:0007669"/>
    <property type="project" value="TreeGrafter"/>
</dbReference>
<evidence type="ECO:0000259" key="6">
    <source>
        <dbReference type="Pfam" id="PF08543"/>
    </source>
</evidence>
<dbReference type="Proteomes" id="UP000503264">
    <property type="component" value="Chromosome"/>
</dbReference>
<dbReference type="SUPFAM" id="SSF53613">
    <property type="entry name" value="Ribokinase-like"/>
    <property type="match status" value="1"/>
</dbReference>
<reference evidence="7 8" key="1">
    <citation type="submission" date="2016-07" db="EMBL/GenBank/DDBJ databases">
        <title>Comparative genomics of the Campylobacter concisus group.</title>
        <authorList>
            <person name="Miller W.G."/>
            <person name="Yee E."/>
            <person name="Chapman M.H."/>
            <person name="Huynh S."/>
            <person name="Bono J.L."/>
            <person name="On S.L.W."/>
            <person name="StLeger J."/>
            <person name="Foster G."/>
            <person name="Parker C.T."/>
        </authorList>
    </citation>
    <scope>NUCLEOTIDE SEQUENCE [LARGE SCALE GENOMIC DNA]</scope>
    <source>
        <strain evidence="7 8">CCUG 21559</strain>
    </source>
</reference>
<gene>
    <name evidence="7" type="primary">pdxK</name>
    <name evidence="7" type="ORF">CMUC_0822</name>
</gene>
<name>A0A6G5QGB9_9BACT</name>
<evidence type="ECO:0000256" key="2">
    <source>
        <dbReference type="ARBA" id="ARBA00022679"/>
    </source>
</evidence>
<keyword evidence="3" id="KW-0547">Nucleotide-binding</keyword>
<evidence type="ECO:0000256" key="4">
    <source>
        <dbReference type="ARBA" id="ARBA00022777"/>
    </source>
</evidence>
<dbReference type="PANTHER" id="PTHR10534">
    <property type="entry name" value="PYRIDOXAL KINASE"/>
    <property type="match status" value="1"/>
</dbReference>
<dbReference type="NCBIfam" id="NF005491">
    <property type="entry name" value="PRK07105.1"/>
    <property type="match status" value="1"/>
</dbReference>
<evidence type="ECO:0000313" key="8">
    <source>
        <dbReference type="Proteomes" id="UP000503264"/>
    </source>
</evidence>
<dbReference type="EMBL" id="CP012542">
    <property type="protein sequence ID" value="QCD44617.1"/>
    <property type="molecule type" value="Genomic_DNA"/>
</dbReference>
<organism evidence="7 8">
    <name type="scientific">Campylobacter mucosalis CCUG 21559</name>
    <dbReference type="NCBI Taxonomy" id="1032067"/>
    <lineage>
        <taxon>Bacteria</taxon>
        <taxon>Pseudomonadati</taxon>
        <taxon>Campylobacterota</taxon>
        <taxon>Epsilonproteobacteria</taxon>
        <taxon>Campylobacterales</taxon>
        <taxon>Campylobacteraceae</taxon>
        <taxon>Campylobacter</taxon>
    </lineage>
</organism>
<evidence type="ECO:0000313" key="7">
    <source>
        <dbReference type="EMBL" id="QCD44617.1"/>
    </source>
</evidence>
<dbReference type="GO" id="GO:0005524">
    <property type="term" value="F:ATP binding"/>
    <property type="evidence" value="ECO:0007669"/>
    <property type="project" value="UniProtKB-KW"/>
</dbReference>
<evidence type="ECO:0000256" key="1">
    <source>
        <dbReference type="ARBA" id="ARBA00012104"/>
    </source>
</evidence>
<protein>
    <recommendedName>
        <fullName evidence="1">pyridoxal kinase</fullName>
        <ecNumber evidence="1">2.7.1.35</ecNumber>
    </recommendedName>
</protein>
<dbReference type="EC" id="2.7.1.35" evidence="1"/>
<dbReference type="GO" id="GO:0009443">
    <property type="term" value="P:pyridoxal 5'-phosphate salvage"/>
    <property type="evidence" value="ECO:0007669"/>
    <property type="project" value="InterPro"/>
</dbReference>
<dbReference type="RefSeq" id="WP_171993686.1">
    <property type="nucleotide sequence ID" value="NZ_CP012542.1"/>
</dbReference>
<accession>A0A6G5QGB9</accession>
<proteinExistence type="predicted"/>
<feature type="domain" description="Pyridoxamine kinase/Phosphomethylpyrimidine kinase" evidence="6">
    <location>
        <begin position="59"/>
        <end position="254"/>
    </location>
</feature>
<keyword evidence="2 7" id="KW-0808">Transferase</keyword>
<keyword evidence="5" id="KW-0067">ATP-binding</keyword>
<keyword evidence="8" id="KW-1185">Reference proteome</keyword>
<keyword evidence="4 7" id="KW-0418">Kinase</keyword>
<dbReference type="Pfam" id="PF08543">
    <property type="entry name" value="Phos_pyr_kin"/>
    <property type="match status" value="1"/>
</dbReference>
<dbReference type="InterPro" id="IPR013749">
    <property type="entry name" value="PM/HMP-P_kinase-1"/>
</dbReference>
<dbReference type="Gene3D" id="3.40.1190.20">
    <property type="match status" value="1"/>
</dbReference>
<dbReference type="InterPro" id="IPR029056">
    <property type="entry name" value="Ribokinase-like"/>
</dbReference>
<evidence type="ECO:0000256" key="3">
    <source>
        <dbReference type="ARBA" id="ARBA00022741"/>
    </source>
</evidence>
<dbReference type="CDD" id="cd01173">
    <property type="entry name" value="pyridoxal_pyridoxamine_kinase"/>
    <property type="match status" value="1"/>
</dbReference>
<dbReference type="InterPro" id="IPR004625">
    <property type="entry name" value="PyrdxlKinase"/>
</dbReference>
<dbReference type="PANTHER" id="PTHR10534:SF2">
    <property type="entry name" value="PYRIDOXAL KINASE"/>
    <property type="match status" value="1"/>
</dbReference>
<evidence type="ECO:0000256" key="5">
    <source>
        <dbReference type="ARBA" id="ARBA00022840"/>
    </source>
</evidence>
<sequence>MKRILTIQDISCVGKCSLTVALPVISALGLETAILPTAVLSTHTGFRNFSFLDLTDEIEKITAVWKKENISFDGIYTGFLGSFRQLNIISRLFDEFKGNSTLILVDPCMGDNGKLYPGFDADFVKAMSEFCKKAEIITPNITEASFMCGLEYKDSGKYDKEYIDKILKTLSKFGAKKIVLKGISYTGDDCGVIAYDTNTKEKTEYFHELLPLKTSGTGDIFASVLFGSLVLGSSIDVSIRLAADFVLESIKSTLADKDRTHYGVQFEKHLAKLGTFKISY</sequence>
<dbReference type="GO" id="GO:0008478">
    <property type="term" value="F:pyridoxal kinase activity"/>
    <property type="evidence" value="ECO:0007669"/>
    <property type="project" value="UniProtKB-EC"/>
</dbReference>
<dbReference type="AlphaFoldDB" id="A0A6G5QGB9"/>